<dbReference type="OrthoDB" id="9804960at2"/>
<dbReference type="SUPFAM" id="SSF52402">
    <property type="entry name" value="Adenine nucleotide alpha hydrolases-like"/>
    <property type="match status" value="1"/>
</dbReference>
<comment type="function">
    <text evidence="3">The electron transfer flavoprotein serves as a specific electron acceptor for other dehydrogenases. It transfers the electrons to the main respiratory chain via ETF-ubiquinone oxidoreductase (ETF dehydrogenase).</text>
</comment>
<dbReference type="InterPro" id="IPR014730">
    <property type="entry name" value="ETF_a/b_N"/>
</dbReference>
<dbReference type="EMBL" id="RCIW01000004">
    <property type="protein sequence ID" value="RLP11960.1"/>
    <property type="molecule type" value="Genomic_DNA"/>
</dbReference>
<reference evidence="5 6" key="1">
    <citation type="submission" date="2018-10" db="EMBL/GenBank/DDBJ databases">
        <title>Propionibacterium australiense Genome Sequencing and Assembly.</title>
        <authorList>
            <person name="Bernier A.-M."/>
            <person name="Bernard K."/>
        </authorList>
    </citation>
    <scope>NUCLEOTIDE SEQUENCE [LARGE SCALE GENOMIC DNA]</scope>
    <source>
        <strain evidence="5 6">NML98A078</strain>
    </source>
</reference>
<dbReference type="SMART" id="SM00893">
    <property type="entry name" value="ETF"/>
    <property type="match status" value="1"/>
</dbReference>
<evidence type="ECO:0000256" key="2">
    <source>
        <dbReference type="ARBA" id="ARBA00011355"/>
    </source>
</evidence>
<evidence type="ECO:0000259" key="4">
    <source>
        <dbReference type="SMART" id="SM00893"/>
    </source>
</evidence>
<comment type="subunit">
    <text evidence="2">Heterodimer of an alpha and a beta subunit.</text>
</comment>
<evidence type="ECO:0000256" key="1">
    <source>
        <dbReference type="ARBA" id="ARBA00001974"/>
    </source>
</evidence>
<evidence type="ECO:0000313" key="5">
    <source>
        <dbReference type="EMBL" id="RLP11960.1"/>
    </source>
</evidence>
<accession>A0A8B3FKW0</accession>
<comment type="cofactor">
    <cofactor evidence="1">
        <name>FAD</name>
        <dbReference type="ChEBI" id="CHEBI:57692"/>
    </cofactor>
</comment>
<protein>
    <submittedName>
        <fullName evidence="5">Electron transfer flavoprotein subunit alpha</fullName>
    </submittedName>
</protein>
<gene>
    <name evidence="5" type="ORF">D7U36_03610</name>
</gene>
<feature type="domain" description="Electron transfer flavoprotein alpha/beta-subunit N-terminal" evidence="4">
    <location>
        <begin position="35"/>
        <end position="218"/>
    </location>
</feature>
<name>A0A8B3FKW0_9ACTN</name>
<dbReference type="AlphaFoldDB" id="A0A8B3FKW0"/>
<dbReference type="Pfam" id="PF01012">
    <property type="entry name" value="ETF"/>
    <property type="match status" value="1"/>
</dbReference>
<dbReference type="InterPro" id="IPR012255">
    <property type="entry name" value="ETF_b"/>
</dbReference>
<comment type="caution">
    <text evidence="5">The sequence shown here is derived from an EMBL/GenBank/DDBJ whole genome shotgun (WGS) entry which is preliminary data.</text>
</comment>
<dbReference type="Proteomes" id="UP000279336">
    <property type="component" value="Unassembled WGS sequence"/>
</dbReference>
<organism evidence="5 6">
    <name type="scientific">Propionibacterium australiense</name>
    <dbReference type="NCBI Taxonomy" id="119981"/>
    <lineage>
        <taxon>Bacteria</taxon>
        <taxon>Bacillati</taxon>
        <taxon>Actinomycetota</taxon>
        <taxon>Actinomycetes</taxon>
        <taxon>Propionibacteriales</taxon>
        <taxon>Propionibacteriaceae</taxon>
        <taxon>Propionibacterium</taxon>
    </lineage>
</organism>
<proteinExistence type="predicted"/>
<sequence>MPWADRNSQWRGCQVDYAVVFKWARDPQTARVSADGAVDWGRSQPVVGDDEPAAIEIAKILAQPTGARLVGVTIAGGDLAWAAARGAQETIIVTDATPDQDTSATAAMLAAVVRSTPSIGLVTIGDSAWNRALPVALAAALGWPCIAQVESAEPCGEDRIRVGRKSGTGVDVIETALPVVLACVAHAEEKKTPGMKEILAARRAPQVKVTIAELNAAAPDRVVSRGTRVPDSARVQLFEGDNAASELVAALRADGVC</sequence>
<dbReference type="GO" id="GO:0009055">
    <property type="term" value="F:electron transfer activity"/>
    <property type="evidence" value="ECO:0007669"/>
    <property type="project" value="InterPro"/>
</dbReference>
<dbReference type="Gene3D" id="3.40.50.620">
    <property type="entry name" value="HUPs"/>
    <property type="match status" value="1"/>
</dbReference>
<dbReference type="InterPro" id="IPR014729">
    <property type="entry name" value="Rossmann-like_a/b/a_fold"/>
</dbReference>
<dbReference type="PANTHER" id="PTHR21294">
    <property type="entry name" value="ELECTRON TRANSFER FLAVOPROTEIN BETA-SUBUNIT"/>
    <property type="match status" value="1"/>
</dbReference>
<evidence type="ECO:0000313" key="6">
    <source>
        <dbReference type="Proteomes" id="UP000279336"/>
    </source>
</evidence>
<evidence type="ECO:0000256" key="3">
    <source>
        <dbReference type="ARBA" id="ARBA00025649"/>
    </source>
</evidence>